<dbReference type="AlphaFoldDB" id="A0A930VMD1"/>
<dbReference type="Proteomes" id="UP000660668">
    <property type="component" value="Unassembled WGS sequence"/>
</dbReference>
<accession>A0A930VMD1</accession>
<name>A0A930VMD1_9ACTN</name>
<evidence type="ECO:0000313" key="1">
    <source>
        <dbReference type="EMBL" id="MBF4770169.1"/>
    </source>
</evidence>
<reference evidence="1" key="1">
    <citation type="submission" date="2020-11" db="EMBL/GenBank/DDBJ databases">
        <title>Nocardioides cynanchi sp. nov., isolated from soil of rhizosphere of Cynanchum wilfordii.</title>
        <authorList>
            <person name="Lee J.-S."/>
            <person name="Suh M.K."/>
            <person name="Kim J.-S."/>
        </authorList>
    </citation>
    <scope>NUCLEOTIDE SEQUENCE</scope>
    <source>
        <strain evidence="1">KCTC 19276</strain>
    </source>
</reference>
<sequence>MSSGRRFSSRLALGTLTALVVVIVPSSGSADDEVRRTGSCSGTADWRVRAETDDDGRIELRSRVFNTRSNQAWTWTIKHNGSISAHGRAITSSGYFEVRRALVDLPGVDRCVFRAERVRTGEVCRGRIDW</sequence>
<keyword evidence="2" id="KW-1185">Reference proteome</keyword>
<dbReference type="EMBL" id="JADKPO010000040">
    <property type="protein sequence ID" value="MBF4770169.1"/>
    <property type="molecule type" value="Genomic_DNA"/>
</dbReference>
<evidence type="ECO:0000313" key="2">
    <source>
        <dbReference type="Proteomes" id="UP000660668"/>
    </source>
</evidence>
<protein>
    <submittedName>
        <fullName evidence="1">Uncharacterized protein</fullName>
    </submittedName>
</protein>
<dbReference type="RefSeq" id="WP_194698310.1">
    <property type="nucleotide sequence ID" value="NZ_JADKPO010000040.1"/>
</dbReference>
<organism evidence="1 2">
    <name type="scientific">Nocardioides agariphilus</name>
    <dbReference type="NCBI Taxonomy" id="433664"/>
    <lineage>
        <taxon>Bacteria</taxon>
        <taxon>Bacillati</taxon>
        <taxon>Actinomycetota</taxon>
        <taxon>Actinomycetes</taxon>
        <taxon>Propionibacteriales</taxon>
        <taxon>Nocardioidaceae</taxon>
        <taxon>Nocardioides</taxon>
    </lineage>
</organism>
<proteinExistence type="predicted"/>
<comment type="caution">
    <text evidence="1">The sequence shown here is derived from an EMBL/GenBank/DDBJ whole genome shotgun (WGS) entry which is preliminary data.</text>
</comment>
<gene>
    <name evidence="1" type="ORF">ISU10_20535</name>
</gene>